<reference evidence="1" key="1">
    <citation type="submission" date="2022-04" db="EMBL/GenBank/DDBJ databases">
        <title>Genome of the entomopathogenic fungus Entomophthora muscae.</title>
        <authorList>
            <person name="Elya C."/>
            <person name="Lovett B.R."/>
            <person name="Lee E."/>
            <person name="Macias A.M."/>
            <person name="Hajek A.E."/>
            <person name="De Bivort B.L."/>
            <person name="Kasson M.T."/>
            <person name="De Fine Licht H.H."/>
            <person name="Stajich J.E."/>
        </authorList>
    </citation>
    <scope>NUCLEOTIDE SEQUENCE</scope>
    <source>
        <strain evidence="1">Berkeley</strain>
    </source>
</reference>
<gene>
    <name evidence="1" type="primary">BEM3_9</name>
    <name evidence="1" type="ORF">DSO57_1038633</name>
</gene>
<dbReference type="Proteomes" id="UP001165960">
    <property type="component" value="Unassembled WGS sequence"/>
</dbReference>
<comment type="caution">
    <text evidence="1">The sequence shown here is derived from an EMBL/GenBank/DDBJ whole genome shotgun (WGS) entry which is preliminary data.</text>
</comment>
<evidence type="ECO:0000313" key="1">
    <source>
        <dbReference type="EMBL" id="KAJ9083048.1"/>
    </source>
</evidence>
<sequence length="56" mass="6131">MPLKNIVIVFAPTLGIPAGVFSLLLSEFKYVFYIDPEGTAIPQELSGEDDTPHLLL</sequence>
<name>A0ACC2U7P0_9FUNG</name>
<dbReference type="EMBL" id="QTSX02001221">
    <property type="protein sequence ID" value="KAJ9083048.1"/>
    <property type="molecule type" value="Genomic_DNA"/>
</dbReference>
<keyword evidence="2" id="KW-1185">Reference proteome</keyword>
<organism evidence="1 2">
    <name type="scientific">Entomophthora muscae</name>
    <dbReference type="NCBI Taxonomy" id="34485"/>
    <lineage>
        <taxon>Eukaryota</taxon>
        <taxon>Fungi</taxon>
        <taxon>Fungi incertae sedis</taxon>
        <taxon>Zoopagomycota</taxon>
        <taxon>Entomophthoromycotina</taxon>
        <taxon>Entomophthoromycetes</taxon>
        <taxon>Entomophthorales</taxon>
        <taxon>Entomophthoraceae</taxon>
        <taxon>Entomophthora</taxon>
    </lineage>
</organism>
<accession>A0ACC2U7P0</accession>
<protein>
    <submittedName>
        <fullName evidence="1">Rho GTPase activating protein</fullName>
    </submittedName>
</protein>
<evidence type="ECO:0000313" key="2">
    <source>
        <dbReference type="Proteomes" id="UP001165960"/>
    </source>
</evidence>
<proteinExistence type="predicted"/>